<dbReference type="Proteomes" id="UP001484239">
    <property type="component" value="Unassembled WGS sequence"/>
</dbReference>
<dbReference type="InterPro" id="IPR031717">
    <property type="entry name" value="ODO-1/KGD_C"/>
</dbReference>
<dbReference type="Gene3D" id="3.40.50.12470">
    <property type="match status" value="1"/>
</dbReference>
<dbReference type="PIRSF" id="PIRSF000157">
    <property type="entry name" value="Oxoglu_dh_E1"/>
    <property type="match status" value="1"/>
</dbReference>
<feature type="compositionally biased region" description="Low complexity" evidence="7">
    <location>
        <begin position="63"/>
        <end position="79"/>
    </location>
</feature>
<dbReference type="EC" id="1.2.4.2" evidence="4"/>
<feature type="region of interest" description="Disordered" evidence="7">
    <location>
        <begin position="912"/>
        <end position="945"/>
    </location>
</feature>
<protein>
    <recommendedName>
        <fullName evidence="4">oxoglutarate dehydrogenase (succinyl-transferring)</fullName>
        <ecNumber evidence="4">1.2.4.2</ecNumber>
    </recommendedName>
</protein>
<dbReference type="Pfam" id="PF02779">
    <property type="entry name" value="Transket_pyr"/>
    <property type="match status" value="1"/>
</dbReference>
<organism evidence="9 10">
    <name type="scientific">Gaopeijia maritima</name>
    <dbReference type="NCBI Taxonomy" id="3119007"/>
    <lineage>
        <taxon>Bacteria</taxon>
        <taxon>Pseudomonadati</taxon>
        <taxon>Gemmatimonadota</taxon>
        <taxon>Longimicrobiia</taxon>
        <taxon>Gaopeijiales</taxon>
        <taxon>Gaopeijiaceae</taxon>
        <taxon>Gaopeijia</taxon>
    </lineage>
</organism>
<evidence type="ECO:0000256" key="1">
    <source>
        <dbReference type="ARBA" id="ARBA00001964"/>
    </source>
</evidence>
<dbReference type="InterPro" id="IPR032106">
    <property type="entry name" value="2-oxogl_dehyd_N"/>
</dbReference>
<dbReference type="PANTHER" id="PTHR23152:SF4">
    <property type="entry name" value="2-OXOADIPATE DEHYDROGENASE COMPLEX COMPONENT E1"/>
    <property type="match status" value="1"/>
</dbReference>
<dbReference type="InterPro" id="IPR001017">
    <property type="entry name" value="DH_E1"/>
</dbReference>
<keyword evidence="10" id="KW-1185">Reference proteome</keyword>
<dbReference type="PANTHER" id="PTHR23152">
    <property type="entry name" value="2-OXOGLUTARATE DEHYDROGENASE"/>
    <property type="match status" value="1"/>
</dbReference>
<comment type="cofactor">
    <cofactor evidence="1">
        <name>thiamine diphosphate</name>
        <dbReference type="ChEBI" id="CHEBI:58937"/>
    </cofactor>
</comment>
<comment type="similarity">
    <text evidence="3">Belongs to the alpha-ketoglutarate dehydrogenase family.</text>
</comment>
<dbReference type="SUPFAM" id="SSF52518">
    <property type="entry name" value="Thiamin diphosphate-binding fold (THDP-binding)"/>
    <property type="match status" value="2"/>
</dbReference>
<evidence type="ECO:0000256" key="7">
    <source>
        <dbReference type="SAM" id="MobiDB-lite"/>
    </source>
</evidence>
<keyword evidence="6" id="KW-0786">Thiamine pyrophosphate</keyword>
<evidence type="ECO:0000313" key="9">
    <source>
        <dbReference type="EMBL" id="MEK9500028.1"/>
    </source>
</evidence>
<feature type="compositionally biased region" description="Basic and acidic residues" evidence="7">
    <location>
        <begin position="912"/>
        <end position="931"/>
    </location>
</feature>
<dbReference type="Pfam" id="PF16078">
    <property type="entry name" value="2-oxogl_dehyd_N"/>
    <property type="match status" value="1"/>
</dbReference>
<dbReference type="Pfam" id="PF16870">
    <property type="entry name" value="OxoGdeHyase_C"/>
    <property type="match status" value="1"/>
</dbReference>
<dbReference type="CDD" id="cd02016">
    <property type="entry name" value="TPP_E1_OGDC_like"/>
    <property type="match status" value="1"/>
</dbReference>
<gene>
    <name evidence="9" type="ORF">WI372_03390</name>
</gene>
<comment type="caution">
    <text evidence="9">The sequence shown here is derived from an EMBL/GenBank/DDBJ whole genome shotgun (WGS) entry which is preliminary data.</text>
</comment>
<proteinExistence type="inferred from homology"/>
<comment type="function">
    <text evidence="2">E1 component of the 2-oxoglutarate dehydrogenase (OGDH) complex which catalyzes the decarboxylation of 2-oxoglutarate, the first step in the conversion of 2-oxoglutarate to succinyl-CoA and CO(2).</text>
</comment>
<dbReference type="InterPro" id="IPR029061">
    <property type="entry name" value="THDP-binding"/>
</dbReference>
<dbReference type="InterPro" id="IPR005475">
    <property type="entry name" value="Transketolase-like_Pyr-bd"/>
</dbReference>
<feature type="domain" description="Transketolase-like pyrimidine-binding" evidence="8">
    <location>
        <begin position="601"/>
        <end position="792"/>
    </location>
</feature>
<dbReference type="NCBIfam" id="NF008907">
    <property type="entry name" value="PRK12270.1"/>
    <property type="match status" value="1"/>
</dbReference>
<dbReference type="RefSeq" id="WP_405277758.1">
    <property type="nucleotide sequence ID" value="NZ_CP144380.1"/>
</dbReference>
<dbReference type="Gene3D" id="1.10.287.1150">
    <property type="entry name" value="TPP helical domain"/>
    <property type="match status" value="1"/>
</dbReference>
<dbReference type="Gene3D" id="3.40.50.11610">
    <property type="entry name" value="Multifunctional 2-oxoglutarate metabolism enzyme, C-terminal domain"/>
    <property type="match status" value="1"/>
</dbReference>
<dbReference type="Gene3D" id="3.40.50.970">
    <property type="match status" value="1"/>
</dbReference>
<evidence type="ECO:0000313" key="10">
    <source>
        <dbReference type="Proteomes" id="UP001484239"/>
    </source>
</evidence>
<dbReference type="InterPro" id="IPR042179">
    <property type="entry name" value="KGD_C_sf"/>
</dbReference>
<dbReference type="GO" id="GO:0004591">
    <property type="term" value="F:oxoglutarate dehydrogenase (succinyl-transferring) activity"/>
    <property type="evidence" value="ECO:0007669"/>
    <property type="project" value="UniProtKB-EC"/>
</dbReference>
<evidence type="ECO:0000256" key="3">
    <source>
        <dbReference type="ARBA" id="ARBA00006936"/>
    </source>
</evidence>
<evidence type="ECO:0000256" key="6">
    <source>
        <dbReference type="ARBA" id="ARBA00023052"/>
    </source>
</evidence>
<dbReference type="NCBIfam" id="TIGR00239">
    <property type="entry name" value="2oxo_dh_E1"/>
    <property type="match status" value="1"/>
</dbReference>
<dbReference type="Pfam" id="PF00676">
    <property type="entry name" value="E1_dh"/>
    <property type="match status" value="1"/>
</dbReference>
<dbReference type="SMART" id="SM00861">
    <property type="entry name" value="Transket_pyr"/>
    <property type="match status" value="1"/>
</dbReference>
<evidence type="ECO:0000256" key="5">
    <source>
        <dbReference type="ARBA" id="ARBA00023002"/>
    </source>
</evidence>
<name>A0ABU9E5M5_9BACT</name>
<feature type="region of interest" description="Disordered" evidence="7">
    <location>
        <begin position="53"/>
        <end position="79"/>
    </location>
</feature>
<dbReference type="EMBL" id="JBBHLI010000001">
    <property type="protein sequence ID" value="MEK9500028.1"/>
    <property type="molecule type" value="Genomic_DNA"/>
</dbReference>
<evidence type="ECO:0000256" key="4">
    <source>
        <dbReference type="ARBA" id="ARBA00012280"/>
    </source>
</evidence>
<accession>A0ABU9E5M5</accession>
<dbReference type="NCBIfam" id="NF006914">
    <property type="entry name" value="PRK09404.1"/>
    <property type="match status" value="1"/>
</dbReference>
<evidence type="ECO:0000256" key="2">
    <source>
        <dbReference type="ARBA" id="ARBA00003906"/>
    </source>
</evidence>
<dbReference type="InterPro" id="IPR011603">
    <property type="entry name" value="2oxoglutarate_DH_E1"/>
</dbReference>
<evidence type="ECO:0000259" key="8">
    <source>
        <dbReference type="SMART" id="SM00861"/>
    </source>
</evidence>
<reference evidence="9 10" key="1">
    <citation type="submission" date="2024-02" db="EMBL/GenBank/DDBJ databases">
        <title>A novel Gemmatimonadota bacterium.</title>
        <authorList>
            <person name="Du Z.-J."/>
            <person name="Ye Y.-Q."/>
        </authorList>
    </citation>
    <scope>NUCLEOTIDE SEQUENCE [LARGE SCALE GENOMIC DNA]</scope>
    <source>
        <strain evidence="9 10">DH-20</strain>
    </source>
</reference>
<keyword evidence="5 9" id="KW-0560">Oxidoreductase</keyword>
<sequence length="945" mass="104512">MSDIPFDSQNAAYAQLLYEEYARNPEAVPAEWRGFFEQGPAVTLAAGLMVPEGLTSHPGRNGGAPTAAPPVAAAPTAGGSSDEVAHLRALLPLVARATAFVRAYRDHGHTRADVNPLGIPQPAHPQLDPSFFGTSMEELEQVPASVIMEGAREGESVAGALRRLEATYTGHIGFEFEHIEDPERVRWLWSQVESGEHTAPLPSDERTRLLHRLTQVEGFEQFLHRAYLGQKRFSIEGTDMMVPMLDLAIEEVARRGGSGVVLGMAHRGRLNVLTHILKVPYEDLLREFEGLRGKGALHVAGTGDVKYHHGARGDYETRGGARVDVVLAPNPSHLEFVNPVVAGMARVWQFDNEESRTQDRDRIVPILIHGDAAFAAEGVVAETLNMSGLEGYTVGGTIHIIANNQIGFTTTPAEGRSTRYSSDLAKGFNIPILHVNADEPEACLAAVRLAMAYRDQYHDDVVIDLIGYRRHGHNEGDEPAYTQPRLYDTIGSHPTVRTRWAERLLGEGVVSDGQLSEIDDAVMSRLREAQDSVKNEEYTEDDGADDEAAIEVVEEATAVDLDRLAEINAASVAVPDGFQVHPKLQRQLKRRHEEFTPDTRLDWAYGEALALGSILTEGLVVRLTGQDAQRGTFSHRHLVLHDSETGAVHTPLAELQPGRLEIYNSPLTESGVLGFEYGYSVASSRDLVLWEGQFGDFVNVAQVAIDQFISSGREKWDQVSNLTMLLPHGYEGQGPEHSSARLERFLQLCAEDNMRVVYPTTPAQYFHMLRRQAHWRPSRPLIVMTPKSLLRLPAASSTVAELTDGGFQPVLDDPNVEDRDSIRRLVLCTGKIYYDIQGHKRRDEAPGVAVGRIEELYPFPAERLDELVRSFPALEEVVWAQEEPRNMGALTFVGPRLRSVVPRELPLRYVARPERASPAEGKASDHQREQSRIVLESLALPEEEG</sequence>